<dbReference type="SUPFAM" id="SSF56601">
    <property type="entry name" value="beta-lactamase/transpeptidase-like"/>
    <property type="match status" value="1"/>
</dbReference>
<feature type="non-terminal residue" evidence="2">
    <location>
        <position position="1"/>
    </location>
</feature>
<name>A0A611ZSH6_SALDU</name>
<gene>
    <name evidence="2" type="ORF">AAG96_24915</name>
</gene>
<feature type="domain" description="Beta-lactamase-related" evidence="1">
    <location>
        <begin position="4"/>
        <end position="53"/>
    </location>
</feature>
<dbReference type="GO" id="GO:0016787">
    <property type="term" value="F:hydrolase activity"/>
    <property type="evidence" value="ECO:0007669"/>
    <property type="project" value="UniProtKB-KW"/>
</dbReference>
<reference evidence="2" key="1">
    <citation type="submission" date="2018-07" db="EMBL/GenBank/DDBJ databases">
        <authorList>
            <consortium name="PulseNet: The National Subtyping Network for Foodborne Disease Surveillance"/>
            <person name="Tarr C.L."/>
            <person name="Trees E."/>
            <person name="Katz L.S."/>
            <person name="Carleton-Romer H.A."/>
            <person name="Stroika S."/>
            <person name="Kucerova Z."/>
            <person name="Roache K.F."/>
            <person name="Sabol A.L."/>
            <person name="Besser J."/>
            <person name="Gerner-Smidt P."/>
        </authorList>
    </citation>
    <scope>NUCLEOTIDE SEQUENCE</scope>
    <source>
        <strain evidence="2">PNUSAS000199</strain>
    </source>
</reference>
<dbReference type="EMBL" id="AAKUVP010000052">
    <property type="protein sequence ID" value="ECV9568462.1"/>
    <property type="molecule type" value="Genomic_DNA"/>
</dbReference>
<evidence type="ECO:0000313" key="2">
    <source>
        <dbReference type="EMBL" id="ECV9568462.1"/>
    </source>
</evidence>
<dbReference type="InterPro" id="IPR001466">
    <property type="entry name" value="Beta-lactam-related"/>
</dbReference>
<keyword evidence="2" id="KW-0378">Hydrolase</keyword>
<proteinExistence type="predicted"/>
<sequence>VKASWVHKTGSTGGFGSYVAFVPEKNLGIVMLANKSYPNPVRVEAAWRILEKLQ</sequence>
<protein>
    <submittedName>
        <fullName evidence="2">Serine hydrolase</fullName>
    </submittedName>
</protein>
<accession>A0A611ZSH6</accession>
<organism evidence="2">
    <name type="scientific">Salmonella dublin</name>
    <dbReference type="NCBI Taxonomy" id="98360"/>
    <lineage>
        <taxon>Bacteria</taxon>
        <taxon>Pseudomonadati</taxon>
        <taxon>Pseudomonadota</taxon>
        <taxon>Gammaproteobacteria</taxon>
        <taxon>Enterobacterales</taxon>
        <taxon>Enterobacteriaceae</taxon>
        <taxon>Salmonella</taxon>
    </lineage>
</organism>
<comment type="caution">
    <text evidence="2">The sequence shown here is derived from an EMBL/GenBank/DDBJ whole genome shotgun (WGS) entry which is preliminary data.</text>
</comment>
<dbReference type="InterPro" id="IPR012338">
    <property type="entry name" value="Beta-lactam/transpept-like"/>
</dbReference>
<dbReference type="AlphaFoldDB" id="A0A611ZSH6"/>
<evidence type="ECO:0000259" key="1">
    <source>
        <dbReference type="Pfam" id="PF00144"/>
    </source>
</evidence>
<dbReference type="Gene3D" id="3.40.710.10">
    <property type="entry name" value="DD-peptidase/beta-lactamase superfamily"/>
    <property type="match status" value="1"/>
</dbReference>
<dbReference type="Pfam" id="PF00144">
    <property type="entry name" value="Beta-lactamase"/>
    <property type="match status" value="1"/>
</dbReference>